<dbReference type="SUPFAM" id="SSF51206">
    <property type="entry name" value="cAMP-binding domain-like"/>
    <property type="match status" value="1"/>
</dbReference>
<keyword evidence="3" id="KW-1185">Reference proteome</keyword>
<dbReference type="InterPro" id="IPR018490">
    <property type="entry name" value="cNMP-bd_dom_sf"/>
</dbReference>
<dbReference type="EMBL" id="BTPD01000011">
    <property type="protein sequence ID" value="GMQ30750.1"/>
    <property type="molecule type" value="Genomic_DNA"/>
</dbReference>
<protein>
    <submittedName>
        <fullName evidence="2">Crp/Fnr family transcriptional regulator</fullName>
    </submittedName>
</protein>
<dbReference type="Proteomes" id="UP001338309">
    <property type="component" value="Unassembled WGS sequence"/>
</dbReference>
<comment type="caution">
    <text evidence="2">The sequence shown here is derived from an EMBL/GenBank/DDBJ whole genome shotgun (WGS) entry which is preliminary data.</text>
</comment>
<reference evidence="2 3" key="1">
    <citation type="submission" date="2023-08" db="EMBL/GenBank/DDBJ databases">
        <title>Draft genome sequence of Algoriphagus confluentis.</title>
        <authorList>
            <person name="Takatani N."/>
            <person name="Hosokawa M."/>
            <person name="Sawabe T."/>
        </authorList>
    </citation>
    <scope>NUCLEOTIDE SEQUENCE [LARGE SCALE GENOMIC DNA]</scope>
    <source>
        <strain evidence="2 3">NBRC 111222</strain>
    </source>
</reference>
<organism evidence="2 3">
    <name type="scientific">Algoriphagus confluentis</name>
    <dbReference type="NCBI Taxonomy" id="1697556"/>
    <lineage>
        <taxon>Bacteria</taxon>
        <taxon>Pseudomonadati</taxon>
        <taxon>Bacteroidota</taxon>
        <taxon>Cytophagia</taxon>
        <taxon>Cytophagales</taxon>
        <taxon>Cyclobacteriaceae</taxon>
        <taxon>Algoriphagus</taxon>
    </lineage>
</organism>
<proteinExistence type="predicted"/>
<dbReference type="RefSeq" id="WP_338225450.1">
    <property type="nucleotide sequence ID" value="NZ_BTPD01000011.1"/>
</dbReference>
<evidence type="ECO:0000313" key="3">
    <source>
        <dbReference type="Proteomes" id="UP001338309"/>
    </source>
</evidence>
<dbReference type="PROSITE" id="PS50042">
    <property type="entry name" value="CNMP_BINDING_3"/>
    <property type="match status" value="1"/>
</dbReference>
<sequence>MITGEKKLKSYLSSFGILSDDQIERFVQLAKVKSLAKGDYFIRQGQICKEICFVISGILRSYHVSSKGNEFTYCFTFPSTLMTAYSSFITQEETLENIQAIAPVEFLLISKAAFEELVNENSEWQAFLKMVAEREYVALERRFFKFQQETGQERYEDLVQQQPDFFHHIPLQYLASYLGITQRHLSRIRAQFQK</sequence>
<dbReference type="InterPro" id="IPR000595">
    <property type="entry name" value="cNMP-bd_dom"/>
</dbReference>
<dbReference type="Pfam" id="PF00027">
    <property type="entry name" value="cNMP_binding"/>
    <property type="match status" value="1"/>
</dbReference>
<accession>A0ABQ6PTZ4</accession>
<dbReference type="CDD" id="cd00038">
    <property type="entry name" value="CAP_ED"/>
    <property type="match status" value="1"/>
</dbReference>
<dbReference type="Gene3D" id="2.60.120.10">
    <property type="entry name" value="Jelly Rolls"/>
    <property type="match status" value="1"/>
</dbReference>
<gene>
    <name evidence="2" type="ORF">Aconfl_33930</name>
</gene>
<dbReference type="InterPro" id="IPR014710">
    <property type="entry name" value="RmlC-like_jellyroll"/>
</dbReference>
<evidence type="ECO:0000259" key="1">
    <source>
        <dbReference type="PROSITE" id="PS50042"/>
    </source>
</evidence>
<name>A0ABQ6PTZ4_9BACT</name>
<feature type="domain" description="Cyclic nucleotide-binding" evidence="1">
    <location>
        <begin position="14"/>
        <end position="123"/>
    </location>
</feature>
<evidence type="ECO:0000313" key="2">
    <source>
        <dbReference type="EMBL" id="GMQ30750.1"/>
    </source>
</evidence>